<dbReference type="Pfam" id="PF21687">
    <property type="entry name" value="T2SSK_1st"/>
    <property type="match status" value="1"/>
</dbReference>
<dbReference type="InterPro" id="IPR038072">
    <property type="entry name" value="GspK_central_sf"/>
</dbReference>
<dbReference type="PIRSF" id="PIRSF002786">
    <property type="entry name" value="XcpX"/>
    <property type="match status" value="1"/>
</dbReference>
<name>A0ABT0E3E3_9GAMM</name>
<accession>A0ABT0E3E3</accession>
<keyword evidence="8" id="KW-1133">Transmembrane helix</keyword>
<evidence type="ECO:0000256" key="1">
    <source>
        <dbReference type="ARBA" id="ARBA00004533"/>
    </source>
</evidence>
<evidence type="ECO:0000256" key="6">
    <source>
        <dbReference type="ARBA" id="ARBA00022692"/>
    </source>
</evidence>
<keyword evidence="7" id="KW-0653">Protein transport</keyword>
<feature type="domain" description="T2SS protein K first SAM-like" evidence="13">
    <location>
        <begin position="107"/>
        <end position="200"/>
    </location>
</feature>
<proteinExistence type="inferred from homology"/>
<reference evidence="14" key="1">
    <citation type="submission" date="2022-04" db="EMBL/GenBank/DDBJ databases">
        <title>Alcanivorax sp. CY1518 draft genome sequence.</title>
        <authorList>
            <person name="Zhao G."/>
            <person name="An M."/>
        </authorList>
    </citation>
    <scope>NUCLEOTIDE SEQUENCE</scope>
    <source>
        <strain evidence="14">CY1518</strain>
    </source>
</reference>
<evidence type="ECO:0000256" key="3">
    <source>
        <dbReference type="ARBA" id="ARBA00022448"/>
    </source>
</evidence>
<keyword evidence="6" id="KW-0812">Transmembrane</keyword>
<keyword evidence="5 10" id="KW-0997">Cell inner membrane</keyword>
<keyword evidence="15" id="KW-1185">Reference proteome</keyword>
<dbReference type="InterPro" id="IPR049179">
    <property type="entry name" value="T2SSK_SAM-like_2nd"/>
</dbReference>
<evidence type="ECO:0000256" key="7">
    <source>
        <dbReference type="ARBA" id="ARBA00022927"/>
    </source>
</evidence>
<evidence type="ECO:0000256" key="10">
    <source>
        <dbReference type="PIRNR" id="PIRNR002786"/>
    </source>
</evidence>
<dbReference type="RefSeq" id="WP_246947420.1">
    <property type="nucleotide sequence ID" value="NZ_JALKII010000001.1"/>
</dbReference>
<dbReference type="NCBIfam" id="NF037980">
    <property type="entry name" value="T2SS_GspK"/>
    <property type="match status" value="1"/>
</dbReference>
<comment type="subcellular location">
    <subcellularLocation>
        <location evidence="1 10">Cell inner membrane</location>
    </subcellularLocation>
</comment>
<feature type="region of interest" description="Disordered" evidence="11">
    <location>
        <begin position="334"/>
        <end position="354"/>
    </location>
</feature>
<dbReference type="PANTHER" id="PTHR38831">
    <property type="entry name" value="TYPE II SECRETION SYSTEM PROTEIN K"/>
    <property type="match status" value="1"/>
</dbReference>
<dbReference type="InterPro" id="IPR049031">
    <property type="entry name" value="T2SSK_SAM-like_1st"/>
</dbReference>
<comment type="similarity">
    <text evidence="2 10">Belongs to the GSP K family.</text>
</comment>
<gene>
    <name evidence="14" type="primary">gspK</name>
    <name evidence="14" type="ORF">MU846_01205</name>
</gene>
<evidence type="ECO:0000313" key="15">
    <source>
        <dbReference type="Proteomes" id="UP001165524"/>
    </source>
</evidence>
<evidence type="ECO:0000259" key="13">
    <source>
        <dbReference type="Pfam" id="PF21687"/>
    </source>
</evidence>
<evidence type="ECO:0000256" key="4">
    <source>
        <dbReference type="ARBA" id="ARBA00022475"/>
    </source>
</evidence>
<dbReference type="Gene3D" id="3.30.1300.30">
    <property type="entry name" value="GSPII I/J protein-like"/>
    <property type="match status" value="1"/>
</dbReference>
<evidence type="ECO:0000256" key="9">
    <source>
        <dbReference type="ARBA" id="ARBA00023136"/>
    </source>
</evidence>
<sequence length="354" mass="39843">MKHRQRGVALIVVLMMVALMAVIATDMMVRQDRFRARTENLTDWDMRYQYAIAAETVAIQALIDDMEDDRHNNALLDDCVDEQWAISLPPTPYEDAVLSATVQDLQGRFNINWLVSQQGTEFQRDEGWRERLARLLAETLTDPLKAQTLSHELADWLDTNNMVDGVEGAEDAEYRWMRTPNSPAAHESELRALRSMSATDIPSPLFWTLFTALPPGTRLNVNTAPLPVLDALFADNVGEAGTQQIKTLREEAAIGSIDELMAQAPFAALEDDMRTALAAMLDVRSSYFQVMIDVVHNDQRSRLVTRLQRLEQGPTEVFSRQLVPVLGPLEPPCNTFYNEATTPQSSTQENGQRP</sequence>
<keyword evidence="4 10" id="KW-1003">Cell membrane</keyword>
<dbReference type="InterPro" id="IPR005628">
    <property type="entry name" value="GspK"/>
</dbReference>
<evidence type="ECO:0000313" key="14">
    <source>
        <dbReference type="EMBL" id="MCK0536321.1"/>
    </source>
</evidence>
<keyword evidence="9 10" id="KW-0472">Membrane</keyword>
<dbReference type="EMBL" id="JALKII010000001">
    <property type="protein sequence ID" value="MCK0536321.1"/>
    <property type="molecule type" value="Genomic_DNA"/>
</dbReference>
<evidence type="ECO:0000256" key="11">
    <source>
        <dbReference type="SAM" id="MobiDB-lite"/>
    </source>
</evidence>
<comment type="caution">
    <text evidence="14">The sequence shown here is derived from an EMBL/GenBank/DDBJ whole genome shotgun (WGS) entry which is preliminary data.</text>
</comment>
<dbReference type="Pfam" id="PF03934">
    <property type="entry name" value="T2SSK"/>
    <property type="match status" value="1"/>
</dbReference>
<organism evidence="14 15">
    <name type="scientific">Alcanivorax quisquiliarum</name>
    <dbReference type="NCBI Taxonomy" id="2933565"/>
    <lineage>
        <taxon>Bacteria</taxon>
        <taxon>Pseudomonadati</taxon>
        <taxon>Pseudomonadota</taxon>
        <taxon>Gammaproteobacteria</taxon>
        <taxon>Oceanospirillales</taxon>
        <taxon>Alcanivoracaceae</taxon>
        <taxon>Alcanivorax</taxon>
    </lineage>
</organism>
<feature type="compositionally biased region" description="Polar residues" evidence="11">
    <location>
        <begin position="335"/>
        <end position="354"/>
    </location>
</feature>
<dbReference type="InterPro" id="IPR045584">
    <property type="entry name" value="Pilin-like"/>
</dbReference>
<dbReference type="PANTHER" id="PTHR38831:SF1">
    <property type="entry name" value="TYPE II SECRETION SYSTEM PROTEIN K-RELATED"/>
    <property type="match status" value="1"/>
</dbReference>
<dbReference type="Proteomes" id="UP001165524">
    <property type="component" value="Unassembled WGS sequence"/>
</dbReference>
<dbReference type="SUPFAM" id="SSF54523">
    <property type="entry name" value="Pili subunits"/>
    <property type="match status" value="1"/>
</dbReference>
<evidence type="ECO:0000256" key="2">
    <source>
        <dbReference type="ARBA" id="ARBA00007246"/>
    </source>
</evidence>
<evidence type="ECO:0000256" key="5">
    <source>
        <dbReference type="ARBA" id="ARBA00022519"/>
    </source>
</evidence>
<dbReference type="SUPFAM" id="SSF158544">
    <property type="entry name" value="GspK insert domain-like"/>
    <property type="match status" value="1"/>
</dbReference>
<evidence type="ECO:0000256" key="8">
    <source>
        <dbReference type="ARBA" id="ARBA00022989"/>
    </source>
</evidence>
<protein>
    <recommendedName>
        <fullName evidence="10">Type II secretion system protein K</fullName>
    </recommendedName>
</protein>
<keyword evidence="3 10" id="KW-0813">Transport</keyword>
<dbReference type="Gene3D" id="1.10.40.60">
    <property type="entry name" value="EpsJ-like"/>
    <property type="match status" value="2"/>
</dbReference>
<feature type="domain" description="T2SS protein K second SAM-like" evidence="12">
    <location>
        <begin position="219"/>
        <end position="279"/>
    </location>
</feature>
<evidence type="ECO:0000259" key="12">
    <source>
        <dbReference type="Pfam" id="PF03934"/>
    </source>
</evidence>